<sequence length="65" mass="7597">MDGKELEVELKDYENHGVIIRLSGRLITAHNISKHLCVKDGGEYMRDYVFEGGKLKEIRFDWITE</sequence>
<name>A0A1G5ZZQ1_EUBOX</name>
<dbReference type="STRING" id="1732.SAMN02910417_00038"/>
<accession>A0A1G5ZZQ1</accession>
<evidence type="ECO:0000313" key="1">
    <source>
        <dbReference type="EMBL" id="SDB01684.1"/>
    </source>
</evidence>
<dbReference type="AlphaFoldDB" id="A0A1G5ZZQ1"/>
<dbReference type="RefSeq" id="WP_090170712.1">
    <property type="nucleotide sequence ID" value="NZ_FMXR01000004.1"/>
</dbReference>
<protein>
    <submittedName>
        <fullName evidence="1">Uncharacterized protein</fullName>
    </submittedName>
</protein>
<evidence type="ECO:0000313" key="2">
    <source>
        <dbReference type="Proteomes" id="UP000199228"/>
    </source>
</evidence>
<dbReference type="Proteomes" id="UP000199228">
    <property type="component" value="Unassembled WGS sequence"/>
</dbReference>
<gene>
    <name evidence="1" type="ORF">SAMN02910417_00038</name>
</gene>
<organism evidence="1 2">
    <name type="scientific">Eubacterium oxidoreducens</name>
    <dbReference type="NCBI Taxonomy" id="1732"/>
    <lineage>
        <taxon>Bacteria</taxon>
        <taxon>Bacillati</taxon>
        <taxon>Bacillota</taxon>
        <taxon>Clostridia</taxon>
        <taxon>Eubacteriales</taxon>
        <taxon>Eubacteriaceae</taxon>
        <taxon>Eubacterium</taxon>
    </lineage>
</organism>
<dbReference type="EMBL" id="FMXR01000004">
    <property type="protein sequence ID" value="SDB01684.1"/>
    <property type="molecule type" value="Genomic_DNA"/>
</dbReference>
<proteinExistence type="predicted"/>
<reference evidence="1 2" key="1">
    <citation type="submission" date="2016-10" db="EMBL/GenBank/DDBJ databases">
        <authorList>
            <person name="de Groot N.N."/>
        </authorList>
    </citation>
    <scope>NUCLEOTIDE SEQUENCE [LARGE SCALE GENOMIC DNA]</scope>
    <source>
        <strain evidence="1 2">DSM 3217</strain>
    </source>
</reference>
<dbReference type="OrthoDB" id="1771153at2"/>
<keyword evidence="2" id="KW-1185">Reference proteome</keyword>